<keyword evidence="1" id="KW-0449">Lipoprotein</keyword>
<dbReference type="Pfam" id="PF12079">
    <property type="entry name" value="DUF3558"/>
    <property type="match status" value="1"/>
</dbReference>
<comment type="caution">
    <text evidence="1">The sequence shown here is derived from an EMBL/GenBank/DDBJ whole genome shotgun (WGS) entry which is preliminary data.</text>
</comment>
<evidence type="ECO:0000313" key="1">
    <source>
        <dbReference type="EMBL" id="GED98364.1"/>
    </source>
</evidence>
<dbReference type="RefSeq" id="WP_228460845.1">
    <property type="nucleotide sequence ID" value="NZ_BJOU01000002.1"/>
</dbReference>
<name>A0A7I9UYU9_9ACTN</name>
<organism evidence="1 2">
    <name type="scientific">Gordonia crocea</name>
    <dbReference type="NCBI Taxonomy" id="589162"/>
    <lineage>
        <taxon>Bacteria</taxon>
        <taxon>Bacillati</taxon>
        <taxon>Actinomycetota</taxon>
        <taxon>Actinomycetes</taxon>
        <taxon>Mycobacteriales</taxon>
        <taxon>Gordoniaceae</taxon>
        <taxon>Gordonia</taxon>
    </lineage>
</organism>
<proteinExistence type="predicted"/>
<dbReference type="Proteomes" id="UP000444980">
    <property type="component" value="Unassembled WGS sequence"/>
</dbReference>
<dbReference type="EMBL" id="BJOU01000002">
    <property type="protein sequence ID" value="GED98364.1"/>
    <property type="molecule type" value="Genomic_DNA"/>
</dbReference>
<gene>
    <name evidence="1" type="ORF">nbrc107697_24030</name>
</gene>
<dbReference type="InterPro" id="IPR024520">
    <property type="entry name" value="DUF3558"/>
</dbReference>
<dbReference type="AlphaFoldDB" id="A0A7I9UYU9"/>
<evidence type="ECO:0000313" key="2">
    <source>
        <dbReference type="Proteomes" id="UP000444980"/>
    </source>
</evidence>
<sequence>MTARGRGLRGLAVAALGFGLIGCGPADPAPAPSSRVVSDDFARSTRECDLLSDREIGAIVGFGVRRGFHGAICRWEGVGDGSVTFNWFEWQTMAGEQTVLKRLGYETENVKIGSYSAILHRDPQLPGACGVTAKSPAAGTYSWFVHGPGGDSCEAAKRLMVLVLKNSA</sequence>
<accession>A0A7I9UYU9</accession>
<reference evidence="2" key="1">
    <citation type="submission" date="2019-06" db="EMBL/GenBank/DDBJ databases">
        <title>Gordonia isolated from sludge of a wastewater treatment plant.</title>
        <authorList>
            <person name="Tamura T."/>
            <person name="Aoyama K."/>
            <person name="Kang Y."/>
            <person name="Saito S."/>
            <person name="Akiyama N."/>
            <person name="Yazawa K."/>
            <person name="Gonoi T."/>
            <person name="Mikami Y."/>
        </authorList>
    </citation>
    <scope>NUCLEOTIDE SEQUENCE [LARGE SCALE GENOMIC DNA]</scope>
    <source>
        <strain evidence="2">NBRC 107697</strain>
    </source>
</reference>
<protein>
    <submittedName>
        <fullName evidence="1">Putative lipoprotein LprC</fullName>
    </submittedName>
</protein>
<dbReference type="PROSITE" id="PS51257">
    <property type="entry name" value="PROKAR_LIPOPROTEIN"/>
    <property type="match status" value="1"/>
</dbReference>
<keyword evidence="2" id="KW-1185">Reference proteome</keyword>